<protein>
    <submittedName>
        <fullName evidence="2">Uncharacterized protein</fullName>
    </submittedName>
</protein>
<dbReference type="AlphaFoldDB" id="A0A815PAZ4"/>
<organism evidence="2 5">
    <name type="scientific">Adineta ricciae</name>
    <name type="common">Rotifer</name>
    <dbReference type="NCBI Taxonomy" id="249248"/>
    <lineage>
        <taxon>Eukaryota</taxon>
        <taxon>Metazoa</taxon>
        <taxon>Spiralia</taxon>
        <taxon>Gnathifera</taxon>
        <taxon>Rotifera</taxon>
        <taxon>Eurotatoria</taxon>
        <taxon>Bdelloidea</taxon>
        <taxon>Adinetida</taxon>
        <taxon>Adinetidae</taxon>
        <taxon>Adineta</taxon>
    </lineage>
</organism>
<accession>A0A815PAZ4</accession>
<gene>
    <name evidence="2" type="ORF">EDS130_LOCUS39257</name>
    <name evidence="3" type="ORF">XAT740_LOCUS49737</name>
</gene>
<sequence length="144" mass="16655">MGGCYPVEALLHSSLECLYNKTCLDLILSSIGQSLEKIDVKVLQLKPKYGMNETVQHMIDRLFVDEWNINYSHLNYSKKCHATDCSYSFIEDFHILHIITTMPDIYGCLTIVLSLLIPFIIDIMYRVYYRRTQIVVVPDVSAEN</sequence>
<comment type="caution">
    <text evidence="2">The sequence shown here is derived from an EMBL/GenBank/DDBJ whole genome shotgun (WGS) entry which is preliminary data.</text>
</comment>
<dbReference type="EMBL" id="CAJNOJ010000433">
    <property type="protein sequence ID" value="CAF1446733.1"/>
    <property type="molecule type" value="Genomic_DNA"/>
</dbReference>
<dbReference type="Proteomes" id="UP000663852">
    <property type="component" value="Unassembled WGS sequence"/>
</dbReference>
<keyword evidence="1" id="KW-0472">Membrane</keyword>
<reference evidence="2" key="1">
    <citation type="submission" date="2021-02" db="EMBL/GenBank/DDBJ databases">
        <authorList>
            <person name="Nowell W R."/>
        </authorList>
    </citation>
    <scope>NUCLEOTIDE SEQUENCE</scope>
</reference>
<evidence type="ECO:0000313" key="5">
    <source>
        <dbReference type="Proteomes" id="UP000663852"/>
    </source>
</evidence>
<feature type="transmembrane region" description="Helical" evidence="1">
    <location>
        <begin position="104"/>
        <end position="125"/>
    </location>
</feature>
<dbReference type="Proteomes" id="UP000663828">
    <property type="component" value="Unassembled WGS sequence"/>
</dbReference>
<evidence type="ECO:0000313" key="4">
    <source>
        <dbReference type="Proteomes" id="UP000663828"/>
    </source>
</evidence>
<evidence type="ECO:0000313" key="2">
    <source>
        <dbReference type="EMBL" id="CAF1446733.1"/>
    </source>
</evidence>
<dbReference type="OrthoDB" id="10057839at2759"/>
<name>A0A815PAZ4_ADIRI</name>
<proteinExistence type="predicted"/>
<dbReference type="EMBL" id="CAJNOR010007439">
    <property type="protein sequence ID" value="CAF1617307.1"/>
    <property type="molecule type" value="Genomic_DNA"/>
</dbReference>
<keyword evidence="1" id="KW-0812">Transmembrane</keyword>
<keyword evidence="4" id="KW-1185">Reference proteome</keyword>
<keyword evidence="1" id="KW-1133">Transmembrane helix</keyword>
<evidence type="ECO:0000313" key="3">
    <source>
        <dbReference type="EMBL" id="CAF1617307.1"/>
    </source>
</evidence>
<evidence type="ECO:0000256" key="1">
    <source>
        <dbReference type="SAM" id="Phobius"/>
    </source>
</evidence>